<gene>
    <name evidence="7" type="ORF">CEY00_Acc21234</name>
</gene>
<dbReference type="InterPro" id="IPR005314">
    <property type="entry name" value="Peptidase_C50"/>
</dbReference>
<proteinExistence type="predicted"/>
<name>A0A2R6Q6F6_ACTCC</name>
<evidence type="ECO:0000256" key="4">
    <source>
        <dbReference type="ARBA" id="ARBA00022829"/>
    </source>
</evidence>
<comment type="caution">
    <text evidence="7">The sequence shown here is derived from an EMBL/GenBank/DDBJ whole genome shotgun (WGS) entry which is preliminary data.</text>
</comment>
<sequence>MGNVGARYFTLPLGLGISPLRSPSHSSSISLTGISPLLSLYLSASATSMDSDAEYFLINKLQSSDLHQIYQLFFDYLHPFTDLIPLTTAPKPKKSKKSSNTAEEDSHRSTVRSLAKKFLPFLNRSLSLIPKRLSETPNFDEQIGFQLFRTYQLCLNCLECVSSQLSCKPYSVQIQRVRLIHCFEAWSRYRDAQDEGFSTLESLGGIEIGEKGSKAVKKGKYVPGLGKECVDSDFALLVVEIVVTLVKCVAMRQSKEEEDYRRVMVLVDEVTPWFRVLDASTYEKLHRALVTYLNKCTLFLVGELMNFKTDLMRGFCSATFAENSKSVMKDQLQKFARRICSSLFSQQGEESSSIMGILTCILDYMASECKVEMERTTTELLELICYCANKCRTASRIFCSSLATYLSKLGESCQVSSPFDLILRLYVTGLFVSDCYGQSRQDNSISTRNMHDGCAMAFLLDKEDVLHNLSVLLSGLKCHCKDISLPIGAEYNSSVDFACQTNPHIKSNYEDCRVCKMKNRKSYMLSYCNALKFLCQPLADFVNSARKEIVAEIEGVSFPTKLCNIQDAFHQFCDVFNFCRSAFEQDSNAFDDYEKSVVSVAVAALTLSFRTRRHIKESVNFTKQVISVDWIQSNGLKFLFAALHNVGVTLYRNKKVKEASKALNLCCRASWTCVSYLCEAFANRTNRFCNDDVSQDAVTNFVSDACAKSAFLLDVLYQCDSHNKLPRIMEYSLQNWSAAENVFNRLPSPIALVKQWVKIECKLFKYQNIKCSGTTLYSLVSSSAKVSKRSLGIILEQELLAYNEMSTLNPRLCQKMQMDIIGLLLSEVYISHDSFLQKSKILVAKGRELRACGMEGLNGCIECLSEAISTINDMNGETVQQSITVRHQLALSYSLRALCIQEAEPNSKKPFQDIRAALNLWLSLDCSLADDQCDMVCENMLIVLYHLVDMLSIKGCTEFQHDLYELLIRLFKRNNVPLEKCLALLWQYRRLGHALCASPVSDRFIATLSQHCDEFKSIDFWISCMNGSLPLEVGFQQCFSFMFSSIFCGSSRIKGSFRPDIKVDEVKQAASDLISCVPPCSGSVFLAAHLYHDLCGKLISNGQLIEALAYAKEAHRLRSKLLQEKFRYSVERQGKICDENGENIHKSFYNLSTFQMYSSVATAVWSRDNILCDLEGCILTPWSILQCYLESTLQVGIIHELTGNGSEAETLLLWGKDISTFQGLPIFKLAFSSVLGILYRKQRLWDLAEKELQYAKQMLADCCTTISCLKCRLLFEVTIDLHLGDLFRSRLDGDTGKLSVKSLCNAETLYKSALKKLNLSEWRNSVSNREEISVEKTIVCDALASEVGICASGLSARATYQSDIINEVPSKVDVLETRIEAKKSRKAKKASKPLPQGQCLMAENNSRMTRSRYHSQRNNQNIPCEVHVGLPKYSNNEQFVAFPNFLGQRCPVLEIKSSAVDLRCEIASVCNNMKCWNCLPIEVMESGCINNFVQMIWEFARRRLLLRLLASIGKCVGARGEIHEAREILLQSISVLVSRNLSVPHITLLDLIGKDIPGDPLAVERAAILYSLCWFTLKSYPLKGTRINCCDMDNIQISRIISWLMLAFILCREVPHLVQKVSRLLAAIFVLSASTEIFSPYLSPCKELSESHWASYFHQASLGTHLNHKLLSSLIGKQKVQDPMDVKGSCLTGLSSIASEMRDLLRLAPELLQDLEGYMLRFFQGLPCTTIVCISMLGGDFASLLTELLDYRSCAHAWILLSRFNSNSQPVVILVPVESVLEEGTEDDTNSGSGILFEDKSHVKNWHCPWGATVVDQVAPDFRMILKDNYLSSSMHPLEDTKMNRSIWWMQRKNLDQRLSNFLRDLEDSWFGPWKYLLLGELSGSKHQELVQRKLMHNLKVKCKVDAHESLLKVVVGGAKHSCEREECVLQLILSKGCFIGGVGNCSQKMQGTLADTCDGDESFSKIALNLILEASQEAEEDQCLNREPVILVLDFDVQMLPWENLPVLRNQEVYRMPSISSISVTLDRYCRLQEQVGMNSAIFPLIDPLDAFYLLNPSGDLSSTQVEFEDYFREKNLEGKAGIAATIEELAVALRSHDLFLYFGHGSGAQYIPEHEIQKLENCAATLLMGCSSGSLSLNGCYTPQGAPLSYLLAGSPVIIANLWEVTDKDIDRFGKAMLDCCLKERLTASTGCVQCNAVAEKFKSMQITGTKGIAKKKTSRKKIPEDDIGTPTECCKHRPKIGSFMGQAREACTLPFLIGASPVCYGVPTGISKKKEL</sequence>
<protein>
    <recommendedName>
        <fullName evidence="2">separase</fullName>
        <ecNumber evidence="2">3.4.22.49</ecNumber>
    </recommendedName>
</protein>
<dbReference type="OMA" id="SYCANKC"/>
<keyword evidence="3" id="KW-0378">Hydrolase</keyword>
<evidence type="ECO:0000259" key="6">
    <source>
        <dbReference type="PROSITE" id="PS51700"/>
    </source>
</evidence>
<evidence type="ECO:0000256" key="3">
    <source>
        <dbReference type="ARBA" id="ARBA00022801"/>
    </source>
</evidence>
<reference evidence="8" key="2">
    <citation type="journal article" date="2018" name="BMC Genomics">
        <title>A manually annotated Actinidia chinensis var. chinensis (kiwifruit) genome highlights the challenges associated with draft genomes and gene prediction in plants.</title>
        <authorList>
            <person name="Pilkington S.M."/>
            <person name="Crowhurst R."/>
            <person name="Hilario E."/>
            <person name="Nardozza S."/>
            <person name="Fraser L."/>
            <person name="Peng Y."/>
            <person name="Gunaseelan K."/>
            <person name="Simpson R."/>
            <person name="Tahir J."/>
            <person name="Deroles S.C."/>
            <person name="Templeton K."/>
            <person name="Luo Z."/>
            <person name="Davy M."/>
            <person name="Cheng C."/>
            <person name="McNeilage M."/>
            <person name="Scaglione D."/>
            <person name="Liu Y."/>
            <person name="Zhang Q."/>
            <person name="Datson P."/>
            <person name="De Silva N."/>
            <person name="Gardiner S.E."/>
            <person name="Bassett H."/>
            <person name="Chagne D."/>
            <person name="McCallum J."/>
            <person name="Dzierzon H."/>
            <person name="Deng C."/>
            <person name="Wang Y.Y."/>
            <person name="Barron L."/>
            <person name="Manako K."/>
            <person name="Bowen J."/>
            <person name="Foster T.M."/>
            <person name="Erridge Z.A."/>
            <person name="Tiffin H."/>
            <person name="Waite C.N."/>
            <person name="Davies K.M."/>
            <person name="Grierson E.P."/>
            <person name="Laing W.A."/>
            <person name="Kirk R."/>
            <person name="Chen X."/>
            <person name="Wood M."/>
            <person name="Montefiori M."/>
            <person name="Brummell D.A."/>
            <person name="Schwinn K.E."/>
            <person name="Catanach A."/>
            <person name="Fullerton C."/>
            <person name="Li D."/>
            <person name="Meiyalaghan S."/>
            <person name="Nieuwenhuizen N."/>
            <person name="Read N."/>
            <person name="Prakash R."/>
            <person name="Hunter D."/>
            <person name="Zhang H."/>
            <person name="McKenzie M."/>
            <person name="Knabel M."/>
            <person name="Harris A."/>
            <person name="Allan A.C."/>
            <person name="Gleave A."/>
            <person name="Chen A."/>
            <person name="Janssen B.J."/>
            <person name="Plunkett B."/>
            <person name="Ampomah-Dwamena C."/>
            <person name="Voogd C."/>
            <person name="Leif D."/>
            <person name="Lafferty D."/>
            <person name="Souleyre E.J.F."/>
            <person name="Varkonyi-Gasic E."/>
            <person name="Gambi F."/>
            <person name="Hanley J."/>
            <person name="Yao J.L."/>
            <person name="Cheung J."/>
            <person name="David K.M."/>
            <person name="Warren B."/>
            <person name="Marsh K."/>
            <person name="Snowden K.C."/>
            <person name="Lin-Wang K."/>
            <person name="Brian L."/>
            <person name="Martinez-Sanchez M."/>
            <person name="Wang M."/>
            <person name="Ileperuma N."/>
            <person name="Macnee N."/>
            <person name="Campin R."/>
            <person name="McAtee P."/>
            <person name="Drummond R.S.M."/>
            <person name="Espley R.V."/>
            <person name="Ireland H.S."/>
            <person name="Wu R."/>
            <person name="Atkinson R.G."/>
            <person name="Karunairetnam S."/>
            <person name="Bulley S."/>
            <person name="Chunkath S."/>
            <person name="Hanley Z."/>
            <person name="Storey R."/>
            <person name="Thrimawithana A.H."/>
            <person name="Thomson S."/>
            <person name="David C."/>
            <person name="Testolin R."/>
            <person name="Huang H."/>
            <person name="Hellens R.P."/>
            <person name="Schaffer R.J."/>
        </authorList>
    </citation>
    <scope>NUCLEOTIDE SEQUENCE [LARGE SCALE GENOMIC DNA]</scope>
    <source>
        <strain evidence="8">cv. Red5</strain>
    </source>
</reference>
<dbReference type="Pfam" id="PF25113">
    <property type="entry name" value="TPR_ESP1_2nd"/>
    <property type="match status" value="1"/>
</dbReference>
<dbReference type="GO" id="GO:0072686">
    <property type="term" value="C:mitotic spindle"/>
    <property type="evidence" value="ECO:0007669"/>
    <property type="project" value="TreeGrafter"/>
</dbReference>
<dbReference type="InterPro" id="IPR030397">
    <property type="entry name" value="SEPARIN_core_dom"/>
</dbReference>
<dbReference type="GO" id="GO:0005634">
    <property type="term" value="C:nucleus"/>
    <property type="evidence" value="ECO:0007669"/>
    <property type="project" value="InterPro"/>
</dbReference>
<dbReference type="OrthoDB" id="10255632at2759"/>
<organism evidence="7 8">
    <name type="scientific">Actinidia chinensis var. chinensis</name>
    <name type="common">Chinese soft-hair kiwi</name>
    <dbReference type="NCBI Taxonomy" id="1590841"/>
    <lineage>
        <taxon>Eukaryota</taxon>
        <taxon>Viridiplantae</taxon>
        <taxon>Streptophyta</taxon>
        <taxon>Embryophyta</taxon>
        <taxon>Tracheophyta</taxon>
        <taxon>Spermatophyta</taxon>
        <taxon>Magnoliopsida</taxon>
        <taxon>eudicotyledons</taxon>
        <taxon>Gunneridae</taxon>
        <taxon>Pentapetalae</taxon>
        <taxon>asterids</taxon>
        <taxon>Ericales</taxon>
        <taxon>Actinidiaceae</taxon>
        <taxon>Actinidia</taxon>
    </lineage>
</organism>
<dbReference type="InterPro" id="IPR056933">
    <property type="entry name" value="TPR_ESP1"/>
</dbReference>
<dbReference type="Pfam" id="PF03568">
    <property type="entry name" value="Separin_C"/>
    <property type="match status" value="1"/>
</dbReference>
<evidence type="ECO:0000313" key="7">
    <source>
        <dbReference type="EMBL" id="PSS02853.1"/>
    </source>
</evidence>
<feature type="domain" description="Peptidase C50" evidence="6">
    <location>
        <begin position="2049"/>
        <end position="2143"/>
    </location>
</feature>
<dbReference type="InParanoid" id="A0A2R6Q6F6"/>
<dbReference type="GO" id="GO:0004197">
    <property type="term" value="F:cysteine-type endopeptidase activity"/>
    <property type="evidence" value="ECO:0007669"/>
    <property type="project" value="InterPro"/>
</dbReference>
<evidence type="ECO:0000313" key="8">
    <source>
        <dbReference type="Proteomes" id="UP000241394"/>
    </source>
</evidence>
<dbReference type="Gramene" id="PSS02853">
    <property type="protein sequence ID" value="PSS02853"/>
    <property type="gene ID" value="CEY00_Acc21234"/>
</dbReference>
<dbReference type="PROSITE" id="PS51700">
    <property type="entry name" value="SEPARIN"/>
    <property type="match status" value="1"/>
</dbReference>
<dbReference type="STRING" id="1590841.A0A2R6Q6F6"/>
<keyword evidence="8" id="KW-1185">Reference proteome</keyword>
<dbReference type="Pfam" id="PF25110">
    <property type="entry name" value="TPR_ESP1"/>
    <property type="match status" value="1"/>
</dbReference>
<feature type="region of interest" description="Disordered" evidence="5">
    <location>
        <begin position="88"/>
        <end position="111"/>
    </location>
</feature>
<evidence type="ECO:0000256" key="1">
    <source>
        <dbReference type="ARBA" id="ARBA00000451"/>
    </source>
</evidence>
<dbReference type="PANTHER" id="PTHR12792">
    <property type="entry name" value="EXTRA SPINDLE POLES 1-RELATED"/>
    <property type="match status" value="1"/>
</dbReference>
<comment type="catalytic activity">
    <reaction evidence="1">
        <text>All bonds known to be hydrolyzed by this endopeptidase have arginine in P1 and an acidic residue in P4. P6 is often occupied by an acidic residue or by a hydroxy-amino-acid residue, the phosphorylation of which enhances cleavage.</text>
        <dbReference type="EC" id="3.4.22.49"/>
    </reaction>
</comment>
<reference evidence="7 8" key="1">
    <citation type="submission" date="2017-07" db="EMBL/GenBank/DDBJ databases">
        <title>An improved, manually edited Actinidia chinensis var. chinensis (kiwifruit) genome highlights the challenges associated with draft genomes and gene prediction in plants.</title>
        <authorList>
            <person name="Pilkington S."/>
            <person name="Crowhurst R."/>
            <person name="Hilario E."/>
            <person name="Nardozza S."/>
            <person name="Fraser L."/>
            <person name="Peng Y."/>
            <person name="Gunaseelan K."/>
            <person name="Simpson R."/>
            <person name="Tahir J."/>
            <person name="Deroles S."/>
            <person name="Templeton K."/>
            <person name="Luo Z."/>
            <person name="Davy M."/>
            <person name="Cheng C."/>
            <person name="Mcneilage M."/>
            <person name="Scaglione D."/>
            <person name="Liu Y."/>
            <person name="Zhang Q."/>
            <person name="Datson P."/>
            <person name="De Silva N."/>
            <person name="Gardiner S."/>
            <person name="Bassett H."/>
            <person name="Chagne D."/>
            <person name="Mccallum J."/>
            <person name="Dzierzon H."/>
            <person name="Deng C."/>
            <person name="Wang Y.-Y."/>
            <person name="Barron N."/>
            <person name="Manako K."/>
            <person name="Bowen J."/>
            <person name="Foster T."/>
            <person name="Erridge Z."/>
            <person name="Tiffin H."/>
            <person name="Waite C."/>
            <person name="Davies K."/>
            <person name="Grierson E."/>
            <person name="Laing W."/>
            <person name="Kirk R."/>
            <person name="Chen X."/>
            <person name="Wood M."/>
            <person name="Montefiori M."/>
            <person name="Brummell D."/>
            <person name="Schwinn K."/>
            <person name="Catanach A."/>
            <person name="Fullerton C."/>
            <person name="Li D."/>
            <person name="Meiyalaghan S."/>
            <person name="Nieuwenhuizen N."/>
            <person name="Read N."/>
            <person name="Prakash R."/>
            <person name="Hunter D."/>
            <person name="Zhang H."/>
            <person name="Mckenzie M."/>
            <person name="Knabel M."/>
            <person name="Harris A."/>
            <person name="Allan A."/>
            <person name="Chen A."/>
            <person name="Janssen B."/>
            <person name="Plunkett B."/>
            <person name="Dwamena C."/>
            <person name="Voogd C."/>
            <person name="Leif D."/>
            <person name="Lafferty D."/>
            <person name="Souleyre E."/>
            <person name="Varkonyi-Gasic E."/>
            <person name="Gambi F."/>
            <person name="Hanley J."/>
            <person name="Yao J.-L."/>
            <person name="Cheung J."/>
            <person name="David K."/>
            <person name="Warren B."/>
            <person name="Marsh K."/>
            <person name="Snowden K."/>
            <person name="Lin-Wang K."/>
            <person name="Brian L."/>
            <person name="Martinez-Sanchez M."/>
            <person name="Wang M."/>
            <person name="Ileperuma N."/>
            <person name="Macnee N."/>
            <person name="Campin R."/>
            <person name="Mcatee P."/>
            <person name="Drummond R."/>
            <person name="Espley R."/>
            <person name="Ireland H."/>
            <person name="Wu R."/>
            <person name="Atkinson R."/>
            <person name="Karunairetnam S."/>
            <person name="Bulley S."/>
            <person name="Chunkath S."/>
            <person name="Hanley Z."/>
            <person name="Storey R."/>
            <person name="Thrimawithana A."/>
            <person name="Thomson S."/>
            <person name="David C."/>
            <person name="Testolin R."/>
        </authorList>
    </citation>
    <scope>NUCLEOTIDE SEQUENCE [LARGE SCALE GENOMIC DNA]</scope>
    <source>
        <strain evidence="8">cv. Red5</strain>
        <tissue evidence="7">Young leaf</tissue>
    </source>
</reference>
<dbReference type="Proteomes" id="UP000241394">
    <property type="component" value="Chromosome LG19"/>
</dbReference>
<evidence type="ECO:0000256" key="2">
    <source>
        <dbReference type="ARBA" id="ARBA00012489"/>
    </source>
</evidence>
<dbReference type="EMBL" id="NKQK01000019">
    <property type="protein sequence ID" value="PSS02853.1"/>
    <property type="molecule type" value="Genomic_DNA"/>
</dbReference>
<dbReference type="InterPro" id="IPR056932">
    <property type="entry name" value="TPR_ESP1_2nd"/>
</dbReference>
<dbReference type="GO" id="GO:0051307">
    <property type="term" value="P:meiotic chromosome separation"/>
    <property type="evidence" value="ECO:0007669"/>
    <property type="project" value="TreeGrafter"/>
</dbReference>
<dbReference type="GO" id="GO:0006508">
    <property type="term" value="P:proteolysis"/>
    <property type="evidence" value="ECO:0007669"/>
    <property type="project" value="InterPro"/>
</dbReference>
<accession>A0A2R6Q6F6</accession>
<evidence type="ECO:0000256" key="5">
    <source>
        <dbReference type="SAM" id="MobiDB-lite"/>
    </source>
</evidence>
<dbReference type="FunCoup" id="A0A2R6Q6F6">
    <property type="interactions" value="1076"/>
</dbReference>
<dbReference type="GO" id="GO:0005737">
    <property type="term" value="C:cytoplasm"/>
    <property type="evidence" value="ECO:0007669"/>
    <property type="project" value="TreeGrafter"/>
</dbReference>
<dbReference type="EC" id="3.4.22.49" evidence="2"/>
<dbReference type="PANTHER" id="PTHR12792:SF0">
    <property type="entry name" value="SEPARIN"/>
    <property type="match status" value="1"/>
</dbReference>
<keyword evidence="4" id="KW-0159">Chromosome partition</keyword>